<evidence type="ECO:0000256" key="3">
    <source>
        <dbReference type="ARBA" id="ARBA00022448"/>
    </source>
</evidence>
<comment type="subcellular location">
    <subcellularLocation>
        <location evidence="1">Cell membrane</location>
        <topology evidence="1">Multi-pass membrane protein</topology>
    </subcellularLocation>
</comment>
<feature type="transmembrane region" description="Helical" evidence="10">
    <location>
        <begin position="72"/>
        <end position="90"/>
    </location>
</feature>
<dbReference type="PROSITE" id="PS00221">
    <property type="entry name" value="MIP"/>
    <property type="match status" value="1"/>
</dbReference>
<dbReference type="GeneID" id="136823805"/>
<feature type="transmembrane region" description="Helical" evidence="10">
    <location>
        <begin position="38"/>
        <end position="60"/>
    </location>
</feature>
<keyword evidence="7 10" id="KW-0472">Membrane</keyword>
<evidence type="ECO:0000256" key="6">
    <source>
        <dbReference type="ARBA" id="ARBA00022989"/>
    </source>
</evidence>
<evidence type="ECO:0000256" key="10">
    <source>
        <dbReference type="SAM" id="Phobius"/>
    </source>
</evidence>
<dbReference type="RefSeq" id="XP_066936079.1">
    <property type="nucleotide sequence ID" value="XM_067079978.1"/>
</dbReference>
<dbReference type="InterPro" id="IPR000425">
    <property type="entry name" value="MIP"/>
</dbReference>
<dbReference type="NCBIfam" id="TIGR00861">
    <property type="entry name" value="MIP"/>
    <property type="match status" value="1"/>
</dbReference>
<dbReference type="Gene3D" id="1.20.1080.10">
    <property type="entry name" value="Glycerol uptake facilitator protein"/>
    <property type="match status" value="1"/>
</dbReference>
<keyword evidence="3 8" id="KW-0813">Transport</keyword>
<dbReference type="PANTHER" id="PTHR19139">
    <property type="entry name" value="AQUAPORIN TRANSPORTER"/>
    <property type="match status" value="1"/>
</dbReference>
<evidence type="ECO:0000256" key="4">
    <source>
        <dbReference type="ARBA" id="ARBA00022475"/>
    </source>
</evidence>
<evidence type="ECO:0000313" key="11">
    <source>
        <dbReference type="EnsemblMetazoa" id="CLYHEMP001976.1"/>
    </source>
</evidence>
<dbReference type="InterPro" id="IPR022357">
    <property type="entry name" value="MIP_CS"/>
</dbReference>
<evidence type="ECO:0000256" key="8">
    <source>
        <dbReference type="RuleBase" id="RU000477"/>
    </source>
</evidence>
<dbReference type="PRINTS" id="PR00783">
    <property type="entry name" value="MINTRINSICP"/>
</dbReference>
<keyword evidence="6 10" id="KW-1133">Transmembrane helix</keyword>
<feature type="transmembrane region" description="Helical" evidence="10">
    <location>
        <begin position="119"/>
        <end position="139"/>
    </location>
</feature>
<dbReference type="Proteomes" id="UP000594262">
    <property type="component" value="Unplaced"/>
</dbReference>
<comment type="similarity">
    <text evidence="2 8">Belongs to the MIP/aquaporin (TC 1.A.8) family.</text>
</comment>
<dbReference type="GO" id="GO:0005886">
    <property type="term" value="C:plasma membrane"/>
    <property type="evidence" value="ECO:0007669"/>
    <property type="project" value="UniProtKB-SubCell"/>
</dbReference>
<dbReference type="OrthoDB" id="5949378at2759"/>
<dbReference type="EnsemblMetazoa" id="CLYHEMT001976.1">
    <property type="protein sequence ID" value="CLYHEMP001976.1"/>
    <property type="gene ID" value="CLYHEMG001976"/>
</dbReference>
<evidence type="ECO:0000256" key="7">
    <source>
        <dbReference type="ARBA" id="ARBA00023136"/>
    </source>
</evidence>
<evidence type="ECO:0000256" key="5">
    <source>
        <dbReference type="ARBA" id="ARBA00022692"/>
    </source>
</evidence>
<dbReference type="InterPro" id="IPR023271">
    <property type="entry name" value="Aquaporin-like"/>
</dbReference>
<keyword evidence="5 8" id="KW-0812">Transmembrane</keyword>
<evidence type="ECO:0000256" key="1">
    <source>
        <dbReference type="ARBA" id="ARBA00004651"/>
    </source>
</evidence>
<feature type="transmembrane region" description="Helical" evidence="10">
    <location>
        <begin position="189"/>
        <end position="216"/>
    </location>
</feature>
<feature type="transmembrane region" description="Helical" evidence="10">
    <location>
        <begin position="236"/>
        <end position="257"/>
    </location>
</feature>
<evidence type="ECO:0000256" key="2">
    <source>
        <dbReference type="ARBA" id="ARBA00006175"/>
    </source>
</evidence>
<feature type="transmembrane region" description="Helical" evidence="10">
    <location>
        <begin position="159"/>
        <end position="177"/>
    </location>
</feature>
<evidence type="ECO:0000313" key="12">
    <source>
        <dbReference type="Proteomes" id="UP000594262"/>
    </source>
</evidence>
<protein>
    <recommendedName>
        <fullName evidence="13">Aquaporin</fullName>
    </recommendedName>
</protein>
<accession>A0A7M5TU87</accession>
<reference evidence="11" key="1">
    <citation type="submission" date="2021-01" db="UniProtKB">
        <authorList>
            <consortium name="EnsemblMetazoa"/>
        </authorList>
    </citation>
    <scope>IDENTIFICATION</scope>
</reference>
<keyword evidence="4" id="KW-1003">Cell membrane</keyword>
<proteinExistence type="inferred from homology"/>
<dbReference type="Pfam" id="PF00230">
    <property type="entry name" value="MIP"/>
    <property type="match status" value="1"/>
</dbReference>
<evidence type="ECO:0000256" key="9">
    <source>
        <dbReference type="SAM" id="MobiDB-lite"/>
    </source>
</evidence>
<dbReference type="SUPFAM" id="SSF81338">
    <property type="entry name" value="Aquaporin-like"/>
    <property type="match status" value="1"/>
</dbReference>
<dbReference type="GO" id="GO:0015250">
    <property type="term" value="F:water channel activity"/>
    <property type="evidence" value="ECO:0007669"/>
    <property type="project" value="TreeGrafter"/>
</dbReference>
<name>A0A7M5TU87_9CNID</name>
<keyword evidence="12" id="KW-1185">Reference proteome</keyword>
<dbReference type="InterPro" id="IPR034294">
    <property type="entry name" value="Aquaporin_transptr"/>
</dbReference>
<sequence length="277" mass="29750">MANKNRKVSTTENLQHQESNKDKDTTMPSSMEEIRDPFFWKAVFAEFFATALFVMNVTTVATLSAGFQTEKIIVISLAIGMSVSILAQIFGPVCGAHLNPAVTVALFAKGAITFARTCFYFIIQLIGAIVGSAITYGLIPEEQHGALGALQPSPGVTQAQAFFVEMLLTVLLCLTVFSSTSTDHGRKDFGFSNAFAIGMSVTVSHLLGVPMTGSGINPARALGPSVITATFHESHWLYWIGPLVGGVFSGLFYRFVLSVEPPSQETKDIKLKTVSAA</sequence>
<dbReference type="AlphaFoldDB" id="A0A7M5TU87"/>
<organism evidence="11 12">
    <name type="scientific">Clytia hemisphaerica</name>
    <dbReference type="NCBI Taxonomy" id="252671"/>
    <lineage>
        <taxon>Eukaryota</taxon>
        <taxon>Metazoa</taxon>
        <taxon>Cnidaria</taxon>
        <taxon>Hydrozoa</taxon>
        <taxon>Hydroidolina</taxon>
        <taxon>Leptothecata</taxon>
        <taxon>Obeliida</taxon>
        <taxon>Clytiidae</taxon>
        <taxon>Clytia</taxon>
    </lineage>
</organism>
<feature type="compositionally biased region" description="Polar residues" evidence="9">
    <location>
        <begin position="8"/>
        <end position="17"/>
    </location>
</feature>
<feature type="region of interest" description="Disordered" evidence="9">
    <location>
        <begin position="1"/>
        <end position="29"/>
    </location>
</feature>
<evidence type="ECO:0008006" key="13">
    <source>
        <dbReference type="Google" id="ProtNLM"/>
    </source>
</evidence>
<dbReference type="PANTHER" id="PTHR19139:SF199">
    <property type="entry name" value="MIP17260P"/>
    <property type="match status" value="1"/>
</dbReference>